<proteinExistence type="predicted"/>
<sequence>MRRTANGGDVWRWKQMDRRQWRWLGTKRIFGRVDGHTERNEGKSSDLRCLIFNSF</sequence>
<reference evidence="1" key="1">
    <citation type="submission" date="2023-03" db="UniProtKB">
        <authorList>
            <consortium name="EnsemblPlants"/>
        </authorList>
    </citation>
    <scope>IDENTIFICATION</scope>
</reference>
<dbReference type="EnsemblPlants" id="MELO3C001094.2.1">
    <property type="protein sequence ID" value="MELO3C001094.2.1"/>
    <property type="gene ID" value="MELO3C001094.2"/>
</dbReference>
<dbReference type="AlphaFoldDB" id="A0A9I9CCY8"/>
<name>A0A9I9CCY8_CUCME</name>
<protein>
    <submittedName>
        <fullName evidence="1">Uncharacterized protein</fullName>
    </submittedName>
</protein>
<accession>A0A9I9CCY8</accession>
<organism evidence="1">
    <name type="scientific">Cucumis melo</name>
    <name type="common">Muskmelon</name>
    <dbReference type="NCBI Taxonomy" id="3656"/>
    <lineage>
        <taxon>Eukaryota</taxon>
        <taxon>Viridiplantae</taxon>
        <taxon>Streptophyta</taxon>
        <taxon>Embryophyta</taxon>
        <taxon>Tracheophyta</taxon>
        <taxon>Spermatophyta</taxon>
        <taxon>Magnoliopsida</taxon>
        <taxon>eudicotyledons</taxon>
        <taxon>Gunneridae</taxon>
        <taxon>Pentapetalae</taxon>
        <taxon>rosids</taxon>
        <taxon>fabids</taxon>
        <taxon>Cucurbitales</taxon>
        <taxon>Cucurbitaceae</taxon>
        <taxon>Benincaseae</taxon>
        <taxon>Cucumis</taxon>
    </lineage>
</organism>
<evidence type="ECO:0000313" key="1">
    <source>
        <dbReference type="EnsemblPlants" id="MELO3C001094.2.1"/>
    </source>
</evidence>
<dbReference type="Gramene" id="MELO3C001094.2.1">
    <property type="protein sequence ID" value="MELO3C001094.2.1"/>
    <property type="gene ID" value="MELO3C001094.2"/>
</dbReference>